<keyword evidence="6" id="KW-1185">Reference proteome</keyword>
<gene>
    <name evidence="5" type="ORF">SAMN02745118_01483</name>
</gene>
<dbReference type="PROSITE" id="PS51379">
    <property type="entry name" value="4FE4S_FER_2"/>
    <property type="match status" value="2"/>
</dbReference>
<evidence type="ECO:0000256" key="2">
    <source>
        <dbReference type="ARBA" id="ARBA00023004"/>
    </source>
</evidence>
<dbReference type="InterPro" id="IPR017900">
    <property type="entry name" value="4Fe4S_Fe_S_CS"/>
</dbReference>
<evidence type="ECO:0000313" key="6">
    <source>
        <dbReference type="Proteomes" id="UP000190625"/>
    </source>
</evidence>
<accession>A0A1T4MJ43</accession>
<keyword evidence="3" id="KW-0411">Iron-sulfur</keyword>
<reference evidence="6" key="1">
    <citation type="submission" date="2017-02" db="EMBL/GenBank/DDBJ databases">
        <authorList>
            <person name="Varghese N."/>
            <person name="Submissions S."/>
        </authorList>
    </citation>
    <scope>NUCLEOTIDE SEQUENCE [LARGE SCALE GENOMIC DNA]</scope>
    <source>
        <strain evidence="6">ATCC BAA-73</strain>
    </source>
</reference>
<dbReference type="OrthoDB" id="9796486at2"/>
<dbReference type="AlphaFoldDB" id="A0A1T4MJ43"/>
<dbReference type="Proteomes" id="UP000190625">
    <property type="component" value="Unassembled WGS sequence"/>
</dbReference>
<name>A0A1T4MJ43_9FIRM</name>
<dbReference type="GO" id="GO:0046872">
    <property type="term" value="F:metal ion binding"/>
    <property type="evidence" value="ECO:0007669"/>
    <property type="project" value="UniProtKB-KW"/>
</dbReference>
<evidence type="ECO:0000256" key="1">
    <source>
        <dbReference type="ARBA" id="ARBA00022723"/>
    </source>
</evidence>
<dbReference type="GO" id="GO:0051536">
    <property type="term" value="F:iron-sulfur cluster binding"/>
    <property type="evidence" value="ECO:0007669"/>
    <property type="project" value="UniProtKB-KW"/>
</dbReference>
<dbReference type="PROSITE" id="PS00198">
    <property type="entry name" value="4FE4S_FER_1"/>
    <property type="match status" value="2"/>
</dbReference>
<evidence type="ECO:0000256" key="3">
    <source>
        <dbReference type="ARBA" id="ARBA00023014"/>
    </source>
</evidence>
<dbReference type="STRING" id="142842.SAMN02745118_01483"/>
<evidence type="ECO:0000313" key="5">
    <source>
        <dbReference type="EMBL" id="SJZ66982.1"/>
    </source>
</evidence>
<dbReference type="RefSeq" id="WP_078809959.1">
    <property type="nucleotide sequence ID" value="NZ_FUWM01000011.1"/>
</dbReference>
<dbReference type="InterPro" id="IPR017896">
    <property type="entry name" value="4Fe4S_Fe-S-bd"/>
</dbReference>
<dbReference type="PANTHER" id="PTHR40447:SF1">
    <property type="entry name" value="ANAEROBIC SULFITE REDUCTASE SUBUNIT A"/>
    <property type="match status" value="1"/>
</dbReference>
<dbReference type="InterPro" id="IPR009051">
    <property type="entry name" value="Helical_ferredxn"/>
</dbReference>
<evidence type="ECO:0000259" key="4">
    <source>
        <dbReference type="PROSITE" id="PS51379"/>
    </source>
</evidence>
<keyword evidence="1" id="KW-0479">Metal-binding</keyword>
<protein>
    <submittedName>
        <fullName evidence="5">4Fe-4S dicluster domain-containing protein</fullName>
    </submittedName>
</protein>
<sequence length="343" mass="39433">MTVKALTKDKLSDFLDSLMLGKRVIAPVEAEDDVLLFKDVDSSDKIAFEYQNTVTPVKDWFFTQTEELFKFKNEITELEIEDLPAAEQEHVVFGARPCDLKSVELLDLVFDEDGKFSDSFYTDKREMTTIIGLSCQKPGPYCFCNSLEGLSPTEACSADIMLTEIDNDYLVEVLTDKGEELISNNSSYFNDKYSESDKEKKTEEMNNKMKLSVEIDNIKARMEEVYMDDYWEELSLKCLGCGACTYVCPTCHCYDIRDYSRGTEGIRYRCWDSCMFPDFTEAAGDHNPRPTRRERVRQRFMHKLRFFDDRYGDAGCVGCGRCIEKCPVNLDITQVISDVKELA</sequence>
<dbReference type="EMBL" id="FUWM01000011">
    <property type="protein sequence ID" value="SJZ66982.1"/>
    <property type="molecule type" value="Genomic_DNA"/>
</dbReference>
<dbReference type="Gene3D" id="1.10.1060.10">
    <property type="entry name" value="Alpha-helical ferredoxin"/>
    <property type="match status" value="1"/>
</dbReference>
<keyword evidence="2" id="KW-0408">Iron</keyword>
<organism evidence="5 6">
    <name type="scientific">Selenihalanaerobacter shriftii</name>
    <dbReference type="NCBI Taxonomy" id="142842"/>
    <lineage>
        <taxon>Bacteria</taxon>
        <taxon>Bacillati</taxon>
        <taxon>Bacillota</taxon>
        <taxon>Clostridia</taxon>
        <taxon>Halanaerobiales</taxon>
        <taxon>Halobacteroidaceae</taxon>
        <taxon>Selenihalanaerobacter</taxon>
    </lineage>
</organism>
<dbReference type="Pfam" id="PF17179">
    <property type="entry name" value="Fer4_22"/>
    <property type="match status" value="1"/>
</dbReference>
<feature type="domain" description="4Fe-4S ferredoxin-type" evidence="4">
    <location>
        <begin position="304"/>
        <end position="338"/>
    </location>
</feature>
<dbReference type="SUPFAM" id="SSF46548">
    <property type="entry name" value="alpha-helical ferredoxin"/>
    <property type="match status" value="1"/>
</dbReference>
<dbReference type="PANTHER" id="PTHR40447">
    <property type="entry name" value="ANAEROBIC SULFITE REDUCTASE SUBUNIT A"/>
    <property type="match status" value="1"/>
</dbReference>
<proteinExistence type="predicted"/>
<feature type="domain" description="4Fe-4S ferredoxin-type" evidence="4">
    <location>
        <begin position="227"/>
        <end position="259"/>
    </location>
</feature>